<dbReference type="EMBL" id="MDEO01000035">
    <property type="protein sequence ID" value="OCX14540.1"/>
    <property type="molecule type" value="Genomic_DNA"/>
</dbReference>
<evidence type="ECO:0000259" key="6">
    <source>
        <dbReference type="PROSITE" id="PS50949"/>
    </source>
</evidence>
<dbReference type="PROSITE" id="PS50949">
    <property type="entry name" value="HTH_GNTR"/>
    <property type="match status" value="1"/>
</dbReference>
<dbReference type="Pfam" id="PF00392">
    <property type="entry name" value="GntR"/>
    <property type="match status" value="1"/>
</dbReference>
<dbReference type="GO" id="GO:0003700">
    <property type="term" value="F:DNA-binding transcription factor activity"/>
    <property type="evidence" value="ECO:0007669"/>
    <property type="project" value="InterPro"/>
</dbReference>
<gene>
    <name evidence="7" type="ORF">QV13_18975</name>
</gene>
<dbReference type="InterPro" id="IPR015421">
    <property type="entry name" value="PyrdxlP-dep_Trfase_major"/>
</dbReference>
<dbReference type="PANTHER" id="PTHR46577:SF1">
    <property type="entry name" value="HTH-TYPE TRANSCRIPTIONAL REGULATORY PROTEIN GABR"/>
    <property type="match status" value="1"/>
</dbReference>
<dbReference type="OrthoDB" id="9804020at2"/>
<evidence type="ECO:0000256" key="1">
    <source>
        <dbReference type="ARBA" id="ARBA00005384"/>
    </source>
</evidence>
<evidence type="ECO:0000256" key="3">
    <source>
        <dbReference type="ARBA" id="ARBA00023015"/>
    </source>
</evidence>
<keyword evidence="3" id="KW-0805">Transcription regulation</keyword>
<keyword evidence="8" id="KW-1185">Reference proteome</keyword>
<sequence length="472" mass="51342">MTTWLPDLSTGTGPLYQRLADRIEADIDRGVLGAGVKLPPQRDLAYDIGATVGTVGRAYQLLRERGLVSGEVGRGTYVLKRHSDGAPADAITLSSYAESTKLTEPPSGKLRFDTTAAPDTGQGVAIADLLTKTAQEHPYEIASYTRDFPQRWYEAGSLWLARNNFRPAPDTIVPTLGTHPAVMAAIAALTVPGDSIAFEHLTYSQISRSAGLVGRRVVLVDSDSGGLDPQDFERVCAQKHPKMLFLMPTVQNPTLVTIDTDRRREIARIAREYNVLLIEDDLYGGLTNDPTPLLAELAPERTIVAGGLSKSVAAGVRGGWLSCPPAYRHRIQVAHKMLTGGMPFLLAEVGAQLVLSGQAHDIRNKSIGEINARIAIVREKLAGFTFKAHDNVPFVWLTLPDPWLSGTFKKASFENDLLLDDEDEFKAGRSEQVLHGARFGISAPGQRAEVARGVEIIRRLLEEGRVGYDSFG</sequence>
<dbReference type="InterPro" id="IPR015424">
    <property type="entry name" value="PyrdxlP-dep_Trfase"/>
</dbReference>
<dbReference type="Gene3D" id="3.90.1150.10">
    <property type="entry name" value="Aspartate Aminotransferase, domain 1"/>
    <property type="match status" value="1"/>
</dbReference>
<dbReference type="STRING" id="1566387.QV13_18975"/>
<dbReference type="SUPFAM" id="SSF53383">
    <property type="entry name" value="PLP-dependent transferases"/>
    <property type="match status" value="1"/>
</dbReference>
<dbReference type="InterPro" id="IPR036388">
    <property type="entry name" value="WH-like_DNA-bd_sf"/>
</dbReference>
<feature type="domain" description="HTH gntR-type" evidence="6">
    <location>
        <begin position="13"/>
        <end position="81"/>
    </location>
</feature>
<evidence type="ECO:0000256" key="2">
    <source>
        <dbReference type="ARBA" id="ARBA00022898"/>
    </source>
</evidence>
<reference evidence="7 8" key="1">
    <citation type="submission" date="2016-08" db="EMBL/GenBank/DDBJ databases">
        <title>Whole genome sequence of Mesorhizobium sp. strain UASWS1009 isolated from industrial sewage.</title>
        <authorList>
            <person name="Crovadore J."/>
            <person name="Calmin G."/>
            <person name="Chablais R."/>
            <person name="Cochard B."/>
            <person name="Lefort F."/>
        </authorList>
    </citation>
    <scope>NUCLEOTIDE SEQUENCE [LARGE SCALE GENOMIC DNA]</scope>
    <source>
        <strain evidence="7 8">UASWS1009</strain>
    </source>
</reference>
<comment type="caution">
    <text evidence="7">The sequence shown here is derived from an EMBL/GenBank/DDBJ whole genome shotgun (WGS) entry which is preliminary data.</text>
</comment>
<dbReference type="Proteomes" id="UP000094412">
    <property type="component" value="Unassembled WGS sequence"/>
</dbReference>
<dbReference type="Pfam" id="PF00155">
    <property type="entry name" value="Aminotran_1_2"/>
    <property type="match status" value="1"/>
</dbReference>
<name>A0A1C2DIF4_9HYPH</name>
<evidence type="ECO:0000313" key="7">
    <source>
        <dbReference type="EMBL" id="OCX14540.1"/>
    </source>
</evidence>
<dbReference type="SMART" id="SM00345">
    <property type="entry name" value="HTH_GNTR"/>
    <property type="match status" value="1"/>
</dbReference>
<keyword evidence="4" id="KW-0238">DNA-binding</keyword>
<dbReference type="InterPro" id="IPR036390">
    <property type="entry name" value="WH_DNA-bd_sf"/>
</dbReference>
<comment type="similarity">
    <text evidence="1">In the C-terminal section; belongs to the class-I pyridoxal-phosphate-dependent aminotransferase family.</text>
</comment>
<dbReference type="AlphaFoldDB" id="A0A1C2DIF4"/>
<organism evidence="7 8">
    <name type="scientific">Mesorhizobium hungaricum</name>
    <dbReference type="NCBI Taxonomy" id="1566387"/>
    <lineage>
        <taxon>Bacteria</taxon>
        <taxon>Pseudomonadati</taxon>
        <taxon>Pseudomonadota</taxon>
        <taxon>Alphaproteobacteria</taxon>
        <taxon>Hyphomicrobiales</taxon>
        <taxon>Phyllobacteriaceae</taxon>
        <taxon>Mesorhizobium</taxon>
    </lineage>
</organism>
<evidence type="ECO:0000313" key="8">
    <source>
        <dbReference type="Proteomes" id="UP000094412"/>
    </source>
</evidence>
<dbReference type="CDD" id="cd00609">
    <property type="entry name" value="AAT_like"/>
    <property type="match status" value="1"/>
</dbReference>
<keyword evidence="5" id="KW-0804">Transcription</keyword>
<dbReference type="GO" id="GO:0030170">
    <property type="term" value="F:pyridoxal phosphate binding"/>
    <property type="evidence" value="ECO:0007669"/>
    <property type="project" value="InterPro"/>
</dbReference>
<protein>
    <submittedName>
        <fullName evidence="7">GntR family transcriptional regulator</fullName>
    </submittedName>
</protein>
<proteinExistence type="inferred from homology"/>
<dbReference type="InterPro" id="IPR000524">
    <property type="entry name" value="Tscrpt_reg_HTH_GntR"/>
</dbReference>
<dbReference type="RefSeq" id="WP_024923772.1">
    <property type="nucleotide sequence ID" value="NZ_MDEO01000035.1"/>
</dbReference>
<dbReference type="GO" id="GO:0003677">
    <property type="term" value="F:DNA binding"/>
    <property type="evidence" value="ECO:0007669"/>
    <property type="project" value="UniProtKB-KW"/>
</dbReference>
<evidence type="ECO:0000256" key="5">
    <source>
        <dbReference type="ARBA" id="ARBA00023163"/>
    </source>
</evidence>
<dbReference type="SUPFAM" id="SSF46785">
    <property type="entry name" value="Winged helix' DNA-binding domain"/>
    <property type="match status" value="1"/>
</dbReference>
<dbReference type="Gene3D" id="3.40.640.10">
    <property type="entry name" value="Type I PLP-dependent aspartate aminotransferase-like (Major domain)"/>
    <property type="match status" value="1"/>
</dbReference>
<dbReference type="InterPro" id="IPR051446">
    <property type="entry name" value="HTH_trans_reg/aminotransferase"/>
</dbReference>
<dbReference type="InterPro" id="IPR015422">
    <property type="entry name" value="PyrdxlP-dep_Trfase_small"/>
</dbReference>
<dbReference type="CDD" id="cd07377">
    <property type="entry name" value="WHTH_GntR"/>
    <property type="match status" value="1"/>
</dbReference>
<accession>A0A1C2DIF4</accession>
<dbReference type="PANTHER" id="PTHR46577">
    <property type="entry name" value="HTH-TYPE TRANSCRIPTIONAL REGULATORY PROTEIN GABR"/>
    <property type="match status" value="1"/>
</dbReference>
<keyword evidence="2" id="KW-0663">Pyridoxal phosphate</keyword>
<evidence type="ECO:0000256" key="4">
    <source>
        <dbReference type="ARBA" id="ARBA00023125"/>
    </source>
</evidence>
<dbReference type="InterPro" id="IPR004839">
    <property type="entry name" value="Aminotransferase_I/II_large"/>
</dbReference>
<dbReference type="Gene3D" id="1.10.10.10">
    <property type="entry name" value="Winged helix-like DNA-binding domain superfamily/Winged helix DNA-binding domain"/>
    <property type="match status" value="1"/>
</dbReference>